<sequence>MANNFPTKEQAVVITAVDTLNLQDYIVAIGNVVTPKNILFASRISKNRICIYLTSKSLVDDLVTVHPCIKVKDVDVGIRRLLNPARRLILSNVCPSIPHVIFENRIKSLGLVPVSPMSFMRAGIKDEQYAHILSFRRYMYVQPDDSIILPDSLVLKYDDTNYRVFLTYDDVCYKCKSTGHYANECPNVTSSNQDPNPTVSIEETPRKRQIDDDVSSPEISPLDLSGDTSSKINNTLKKKKTSDSCDSLTPTLDLLLPAQDLLNNTEQYPLNFDQVVGFLDKASGVNDIISLLREYTNDIQGVMNLLYDVYPIVNNKSMKNRCRKILRKIKKAYNPDNLNLIDLTSVTRELGMEVDLSHSSK</sequence>
<reference evidence="4" key="1">
    <citation type="journal article" date="2023" name="G3 (Bethesda)">
        <title>Whole genome assemblies of Zophobas morio and Tenebrio molitor.</title>
        <authorList>
            <person name="Kaur S."/>
            <person name="Stinson S.A."/>
            <person name="diCenzo G.C."/>
        </authorList>
    </citation>
    <scope>NUCLEOTIDE SEQUENCE</scope>
    <source>
        <strain evidence="4">QUZm001</strain>
    </source>
</reference>
<gene>
    <name evidence="4" type="ORF">Zmor_020016</name>
</gene>
<dbReference type="Pfam" id="PF00098">
    <property type="entry name" value="zf-CCHC"/>
    <property type="match status" value="1"/>
</dbReference>
<keyword evidence="5" id="KW-1185">Reference proteome</keyword>
<evidence type="ECO:0000256" key="2">
    <source>
        <dbReference type="SAM" id="MobiDB-lite"/>
    </source>
</evidence>
<dbReference type="Gene3D" id="4.10.60.10">
    <property type="entry name" value="Zinc finger, CCHC-type"/>
    <property type="match status" value="1"/>
</dbReference>
<organism evidence="4 5">
    <name type="scientific">Zophobas morio</name>
    <dbReference type="NCBI Taxonomy" id="2755281"/>
    <lineage>
        <taxon>Eukaryota</taxon>
        <taxon>Metazoa</taxon>
        <taxon>Ecdysozoa</taxon>
        <taxon>Arthropoda</taxon>
        <taxon>Hexapoda</taxon>
        <taxon>Insecta</taxon>
        <taxon>Pterygota</taxon>
        <taxon>Neoptera</taxon>
        <taxon>Endopterygota</taxon>
        <taxon>Coleoptera</taxon>
        <taxon>Polyphaga</taxon>
        <taxon>Cucujiformia</taxon>
        <taxon>Tenebrionidae</taxon>
        <taxon>Zophobas</taxon>
    </lineage>
</organism>
<dbReference type="SUPFAM" id="SSF57756">
    <property type="entry name" value="Retrovirus zinc finger-like domains"/>
    <property type="match status" value="1"/>
</dbReference>
<evidence type="ECO:0000313" key="4">
    <source>
        <dbReference type="EMBL" id="KAJ3648195.1"/>
    </source>
</evidence>
<evidence type="ECO:0000256" key="1">
    <source>
        <dbReference type="PROSITE-ProRule" id="PRU00047"/>
    </source>
</evidence>
<dbReference type="AlphaFoldDB" id="A0AA38I381"/>
<keyword evidence="1" id="KW-0863">Zinc-finger</keyword>
<dbReference type="GO" id="GO:0008270">
    <property type="term" value="F:zinc ion binding"/>
    <property type="evidence" value="ECO:0007669"/>
    <property type="project" value="UniProtKB-KW"/>
</dbReference>
<dbReference type="EMBL" id="JALNTZ010000006">
    <property type="protein sequence ID" value="KAJ3648195.1"/>
    <property type="molecule type" value="Genomic_DNA"/>
</dbReference>
<feature type="region of interest" description="Disordered" evidence="2">
    <location>
        <begin position="184"/>
        <end position="227"/>
    </location>
</feature>
<keyword evidence="1" id="KW-0862">Zinc</keyword>
<dbReference type="InterPro" id="IPR001878">
    <property type="entry name" value="Znf_CCHC"/>
</dbReference>
<dbReference type="SMART" id="SM00343">
    <property type="entry name" value="ZnF_C2HC"/>
    <property type="match status" value="1"/>
</dbReference>
<evidence type="ECO:0000313" key="5">
    <source>
        <dbReference type="Proteomes" id="UP001168821"/>
    </source>
</evidence>
<dbReference type="GO" id="GO:0003676">
    <property type="term" value="F:nucleic acid binding"/>
    <property type="evidence" value="ECO:0007669"/>
    <property type="project" value="InterPro"/>
</dbReference>
<accession>A0AA38I381</accession>
<evidence type="ECO:0000259" key="3">
    <source>
        <dbReference type="PROSITE" id="PS50158"/>
    </source>
</evidence>
<comment type="caution">
    <text evidence="4">The sequence shown here is derived from an EMBL/GenBank/DDBJ whole genome shotgun (WGS) entry which is preliminary data.</text>
</comment>
<dbReference type="InterPro" id="IPR036875">
    <property type="entry name" value="Znf_CCHC_sf"/>
</dbReference>
<feature type="domain" description="CCHC-type" evidence="3">
    <location>
        <begin position="172"/>
        <end position="187"/>
    </location>
</feature>
<keyword evidence="1" id="KW-0479">Metal-binding</keyword>
<dbReference type="PROSITE" id="PS50158">
    <property type="entry name" value="ZF_CCHC"/>
    <property type="match status" value="1"/>
</dbReference>
<name>A0AA38I381_9CUCU</name>
<protein>
    <recommendedName>
        <fullName evidence="3">CCHC-type domain-containing protein</fullName>
    </recommendedName>
</protein>
<feature type="compositionally biased region" description="Polar residues" evidence="2">
    <location>
        <begin position="186"/>
        <end position="201"/>
    </location>
</feature>
<proteinExistence type="predicted"/>
<dbReference type="Proteomes" id="UP001168821">
    <property type="component" value="Unassembled WGS sequence"/>
</dbReference>